<gene>
    <name evidence="1" type="ordered locus">Acid_6276</name>
</gene>
<sequence>MGISIDNLAATYPRLYHITSAGTWPSILRHGLLSTEALLNLFGVESQLRESILGARRPEFVQIEHPEHGRAIIRDQKPLIESRLRDVLQGGMTPREWYRLLNRKAFFWVAEERFETLRTARAYQDLRQTLIVIDSAKLLARHAERVTLCPINSGATRPMAWPRGRSSFLPMAEYPFEELRKKRGRKKAVVELTVEHSVPDIRDLVISVSELGGAIPERTVWP</sequence>
<accession>Q01T18</accession>
<protein>
    <submittedName>
        <fullName evidence="1">Uncharacterized protein</fullName>
    </submittedName>
</protein>
<proteinExistence type="predicted"/>
<reference evidence="1" key="1">
    <citation type="submission" date="2006-10" db="EMBL/GenBank/DDBJ databases">
        <title>Complete sequence of Solibacter usitatus Ellin6076.</title>
        <authorList>
            <consortium name="US DOE Joint Genome Institute"/>
            <person name="Copeland A."/>
            <person name="Lucas S."/>
            <person name="Lapidus A."/>
            <person name="Barry K."/>
            <person name="Detter J.C."/>
            <person name="Glavina del Rio T."/>
            <person name="Hammon N."/>
            <person name="Israni S."/>
            <person name="Dalin E."/>
            <person name="Tice H."/>
            <person name="Pitluck S."/>
            <person name="Thompson L.S."/>
            <person name="Brettin T."/>
            <person name="Bruce D."/>
            <person name="Han C."/>
            <person name="Tapia R."/>
            <person name="Gilna P."/>
            <person name="Schmutz J."/>
            <person name="Larimer F."/>
            <person name="Land M."/>
            <person name="Hauser L."/>
            <person name="Kyrpides N."/>
            <person name="Mikhailova N."/>
            <person name="Janssen P.H."/>
            <person name="Kuske C.R."/>
            <person name="Richardson P."/>
        </authorList>
    </citation>
    <scope>NUCLEOTIDE SEQUENCE</scope>
    <source>
        <strain evidence="1">Ellin6076</strain>
    </source>
</reference>
<dbReference type="InParanoid" id="Q01T18"/>
<evidence type="ECO:0000313" key="1">
    <source>
        <dbReference type="EMBL" id="ABJ87202.1"/>
    </source>
</evidence>
<name>Q01T18_SOLUE</name>
<dbReference type="HOGENOM" id="CLU_1208666_0_0_0"/>
<dbReference type="eggNOG" id="ENOG5031FPE">
    <property type="taxonomic scope" value="Bacteria"/>
</dbReference>
<dbReference type="AlphaFoldDB" id="Q01T18"/>
<dbReference type="InterPro" id="IPR054271">
    <property type="entry name" value="DUF7002"/>
</dbReference>
<dbReference type="STRING" id="234267.Acid_6276"/>
<organism evidence="1">
    <name type="scientific">Solibacter usitatus (strain Ellin6076)</name>
    <dbReference type="NCBI Taxonomy" id="234267"/>
    <lineage>
        <taxon>Bacteria</taxon>
        <taxon>Pseudomonadati</taxon>
        <taxon>Acidobacteriota</taxon>
        <taxon>Terriglobia</taxon>
        <taxon>Bryobacterales</taxon>
        <taxon>Solibacteraceae</taxon>
        <taxon>Candidatus Solibacter</taxon>
    </lineage>
</organism>
<dbReference type="EMBL" id="CP000473">
    <property type="protein sequence ID" value="ABJ87202.1"/>
    <property type="molecule type" value="Genomic_DNA"/>
</dbReference>
<dbReference type="Pfam" id="PF22531">
    <property type="entry name" value="DUF7002"/>
    <property type="match status" value="1"/>
</dbReference>
<dbReference type="KEGG" id="sus:Acid_6276"/>